<keyword evidence="3" id="KW-1185">Reference proteome</keyword>
<dbReference type="Gramene" id="Os01t0875150-00">
    <property type="protein sequence ID" value="Os01t0875150-00"/>
    <property type="gene ID" value="Os01g0875150"/>
</dbReference>
<reference evidence="2 3" key="3">
    <citation type="journal article" date="2013" name="Rice">
        <title>Improvement of the Oryza sativa Nipponbare reference genome using next generation sequence and optical map data.</title>
        <authorList>
            <person name="Kawahara Y."/>
            <person name="de la Bastide M."/>
            <person name="Hamilton J.P."/>
            <person name="Kanamori H."/>
            <person name="McCombie W.R."/>
            <person name="Ouyang S."/>
            <person name="Schwartz D.C."/>
            <person name="Tanaka T."/>
            <person name="Wu J."/>
            <person name="Zhou S."/>
            <person name="Childs K.L."/>
            <person name="Davidson R.M."/>
            <person name="Lin H."/>
            <person name="Quesada-Ocampo L."/>
            <person name="Vaillancourt B."/>
            <person name="Sakai H."/>
            <person name="Lee S.S."/>
            <person name="Kim J."/>
            <person name="Numa H."/>
            <person name="Itoh T."/>
            <person name="Buell C.R."/>
            <person name="Matsumoto T."/>
        </authorList>
    </citation>
    <scope>NUCLEOTIDE SEQUENCE [LARGE SCALE GENOMIC DNA]</scope>
    <source>
        <strain evidence="3">cv. Nipponbare</strain>
    </source>
</reference>
<dbReference type="InParanoid" id="A0A0P0VB38"/>
<evidence type="ECO:0000313" key="2">
    <source>
        <dbReference type="EMBL" id="BAS75494.1"/>
    </source>
</evidence>
<feature type="non-terminal residue" evidence="2">
    <location>
        <position position="1"/>
    </location>
</feature>
<feature type="region of interest" description="Disordered" evidence="1">
    <location>
        <begin position="116"/>
        <end position="248"/>
    </location>
</feature>
<organism evidence="2 3">
    <name type="scientific">Oryza sativa subsp. japonica</name>
    <name type="common">Rice</name>
    <dbReference type="NCBI Taxonomy" id="39947"/>
    <lineage>
        <taxon>Eukaryota</taxon>
        <taxon>Viridiplantae</taxon>
        <taxon>Streptophyta</taxon>
        <taxon>Embryophyta</taxon>
        <taxon>Tracheophyta</taxon>
        <taxon>Spermatophyta</taxon>
        <taxon>Magnoliopsida</taxon>
        <taxon>Liliopsida</taxon>
        <taxon>Poales</taxon>
        <taxon>Poaceae</taxon>
        <taxon>BOP clade</taxon>
        <taxon>Oryzoideae</taxon>
        <taxon>Oryzeae</taxon>
        <taxon>Oryzinae</taxon>
        <taxon>Oryza</taxon>
        <taxon>Oryza sativa</taxon>
    </lineage>
</organism>
<reference evidence="2 3" key="2">
    <citation type="journal article" date="2013" name="Plant Cell Physiol.">
        <title>Rice Annotation Project Database (RAP-DB): an integrative and interactive database for rice genomics.</title>
        <authorList>
            <person name="Sakai H."/>
            <person name="Lee S.S."/>
            <person name="Tanaka T."/>
            <person name="Numa H."/>
            <person name="Kim J."/>
            <person name="Kawahara Y."/>
            <person name="Wakimoto H."/>
            <person name="Yang C.C."/>
            <person name="Iwamoto M."/>
            <person name="Abe T."/>
            <person name="Yamada Y."/>
            <person name="Muto A."/>
            <person name="Inokuchi H."/>
            <person name="Ikemura T."/>
            <person name="Matsumoto T."/>
            <person name="Sasaki T."/>
            <person name="Itoh T."/>
        </authorList>
    </citation>
    <scope>NUCLEOTIDE SEQUENCE [LARGE SCALE GENOMIC DNA]</scope>
    <source>
        <strain evidence="3">cv. Nipponbare</strain>
    </source>
</reference>
<feature type="compositionally biased region" description="Low complexity" evidence="1">
    <location>
        <begin position="117"/>
        <end position="126"/>
    </location>
</feature>
<dbReference type="SMR" id="A0A0P0VB38"/>
<feature type="compositionally biased region" description="Basic residues" evidence="1">
    <location>
        <begin position="230"/>
        <end position="248"/>
    </location>
</feature>
<evidence type="ECO:0000313" key="3">
    <source>
        <dbReference type="Proteomes" id="UP000059680"/>
    </source>
</evidence>
<dbReference type="AlphaFoldDB" id="A0A0P0VB38"/>
<feature type="compositionally biased region" description="Low complexity" evidence="1">
    <location>
        <begin position="144"/>
        <end position="165"/>
    </location>
</feature>
<protein>
    <submittedName>
        <fullName evidence="2">Os01g0875150 protein</fullName>
    </submittedName>
</protein>
<accession>A0A0P0VB38</accession>
<reference evidence="3" key="1">
    <citation type="journal article" date="2005" name="Nature">
        <title>The map-based sequence of the rice genome.</title>
        <authorList>
            <consortium name="International rice genome sequencing project (IRGSP)"/>
            <person name="Matsumoto T."/>
            <person name="Wu J."/>
            <person name="Kanamori H."/>
            <person name="Katayose Y."/>
            <person name="Fujisawa M."/>
            <person name="Namiki N."/>
            <person name="Mizuno H."/>
            <person name="Yamamoto K."/>
            <person name="Antonio B.A."/>
            <person name="Baba T."/>
            <person name="Sakata K."/>
            <person name="Nagamura Y."/>
            <person name="Aoki H."/>
            <person name="Arikawa K."/>
            <person name="Arita K."/>
            <person name="Bito T."/>
            <person name="Chiden Y."/>
            <person name="Fujitsuka N."/>
            <person name="Fukunaka R."/>
            <person name="Hamada M."/>
            <person name="Harada C."/>
            <person name="Hayashi A."/>
            <person name="Hijishita S."/>
            <person name="Honda M."/>
            <person name="Hosokawa S."/>
            <person name="Ichikawa Y."/>
            <person name="Idonuma A."/>
            <person name="Iijima M."/>
            <person name="Ikeda M."/>
            <person name="Ikeno M."/>
            <person name="Ito K."/>
            <person name="Ito S."/>
            <person name="Ito T."/>
            <person name="Ito Y."/>
            <person name="Ito Y."/>
            <person name="Iwabuchi A."/>
            <person name="Kamiya K."/>
            <person name="Karasawa W."/>
            <person name="Kurita K."/>
            <person name="Katagiri S."/>
            <person name="Kikuta A."/>
            <person name="Kobayashi H."/>
            <person name="Kobayashi N."/>
            <person name="Machita K."/>
            <person name="Maehara T."/>
            <person name="Masukawa M."/>
            <person name="Mizubayashi T."/>
            <person name="Mukai Y."/>
            <person name="Nagasaki H."/>
            <person name="Nagata Y."/>
            <person name="Naito S."/>
            <person name="Nakashima M."/>
            <person name="Nakama Y."/>
            <person name="Nakamichi Y."/>
            <person name="Nakamura M."/>
            <person name="Meguro A."/>
            <person name="Negishi M."/>
            <person name="Ohta I."/>
            <person name="Ohta T."/>
            <person name="Okamoto M."/>
            <person name="Ono N."/>
            <person name="Saji S."/>
            <person name="Sakaguchi M."/>
            <person name="Sakai K."/>
            <person name="Shibata M."/>
            <person name="Shimokawa T."/>
            <person name="Song J."/>
            <person name="Takazaki Y."/>
            <person name="Terasawa K."/>
            <person name="Tsugane M."/>
            <person name="Tsuji K."/>
            <person name="Ueda S."/>
            <person name="Waki K."/>
            <person name="Yamagata H."/>
            <person name="Yamamoto M."/>
            <person name="Yamamoto S."/>
            <person name="Yamane H."/>
            <person name="Yoshiki S."/>
            <person name="Yoshihara R."/>
            <person name="Yukawa K."/>
            <person name="Zhong H."/>
            <person name="Yano M."/>
            <person name="Yuan Q."/>
            <person name="Ouyang S."/>
            <person name="Liu J."/>
            <person name="Jones K.M."/>
            <person name="Gansberger K."/>
            <person name="Moffat K."/>
            <person name="Hill J."/>
            <person name="Bera J."/>
            <person name="Fadrosh D."/>
            <person name="Jin S."/>
            <person name="Johri S."/>
            <person name="Kim M."/>
            <person name="Overton L."/>
            <person name="Reardon M."/>
            <person name="Tsitrin T."/>
            <person name="Vuong H."/>
            <person name="Weaver B."/>
            <person name="Ciecko A."/>
            <person name="Tallon L."/>
            <person name="Jackson J."/>
            <person name="Pai G."/>
            <person name="Aken S.V."/>
            <person name="Utterback T."/>
            <person name="Reidmuller S."/>
            <person name="Feldblyum T."/>
            <person name="Hsiao J."/>
            <person name="Zismann V."/>
            <person name="Iobst S."/>
            <person name="de Vazeille A.R."/>
            <person name="Buell C.R."/>
            <person name="Ying K."/>
            <person name="Li Y."/>
            <person name="Lu T."/>
            <person name="Huang Y."/>
            <person name="Zhao Q."/>
            <person name="Feng Q."/>
            <person name="Zhang L."/>
            <person name="Zhu J."/>
            <person name="Weng Q."/>
            <person name="Mu J."/>
            <person name="Lu Y."/>
            <person name="Fan D."/>
            <person name="Liu Y."/>
            <person name="Guan J."/>
            <person name="Zhang Y."/>
            <person name="Yu S."/>
            <person name="Liu X."/>
            <person name="Zhang Y."/>
            <person name="Hong G."/>
            <person name="Han B."/>
            <person name="Choisne N."/>
            <person name="Demange N."/>
            <person name="Orjeda G."/>
            <person name="Samain S."/>
            <person name="Cattolico L."/>
            <person name="Pelletier E."/>
            <person name="Couloux A."/>
            <person name="Segurens B."/>
            <person name="Wincker P."/>
            <person name="D'Hont A."/>
            <person name="Scarpelli C."/>
            <person name="Weissenbach J."/>
            <person name="Salanoubat M."/>
            <person name="Quetier F."/>
            <person name="Yu Y."/>
            <person name="Kim H.R."/>
            <person name="Rambo T."/>
            <person name="Currie J."/>
            <person name="Collura K."/>
            <person name="Luo M."/>
            <person name="Yang T."/>
            <person name="Ammiraju J.S.S."/>
            <person name="Engler F."/>
            <person name="Soderlund C."/>
            <person name="Wing R.A."/>
            <person name="Palmer L.E."/>
            <person name="de la Bastide M."/>
            <person name="Spiegel L."/>
            <person name="Nascimento L."/>
            <person name="Zutavern T."/>
            <person name="O'Shaughnessy A."/>
            <person name="Dike S."/>
            <person name="Dedhia N."/>
            <person name="Preston R."/>
            <person name="Balija V."/>
            <person name="McCombie W.R."/>
            <person name="Chow T."/>
            <person name="Chen H."/>
            <person name="Chung M."/>
            <person name="Chen C."/>
            <person name="Shaw J."/>
            <person name="Wu H."/>
            <person name="Hsiao K."/>
            <person name="Chao Y."/>
            <person name="Chu M."/>
            <person name="Cheng C."/>
            <person name="Hour A."/>
            <person name="Lee P."/>
            <person name="Lin S."/>
            <person name="Lin Y."/>
            <person name="Liou J."/>
            <person name="Liu S."/>
            <person name="Hsing Y."/>
            <person name="Raghuvanshi S."/>
            <person name="Mohanty A."/>
            <person name="Bharti A.K."/>
            <person name="Gaur A."/>
            <person name="Gupta V."/>
            <person name="Kumar D."/>
            <person name="Ravi V."/>
            <person name="Vij S."/>
            <person name="Kapur A."/>
            <person name="Khurana P."/>
            <person name="Khurana P."/>
            <person name="Khurana J.P."/>
            <person name="Tyagi A.K."/>
            <person name="Gaikwad K."/>
            <person name="Singh A."/>
            <person name="Dalal V."/>
            <person name="Srivastava S."/>
            <person name="Dixit A."/>
            <person name="Pal A.K."/>
            <person name="Ghazi I.A."/>
            <person name="Yadav M."/>
            <person name="Pandit A."/>
            <person name="Bhargava A."/>
            <person name="Sureshbabu K."/>
            <person name="Batra K."/>
            <person name="Sharma T.R."/>
            <person name="Mohapatra T."/>
            <person name="Singh N.K."/>
            <person name="Messing J."/>
            <person name="Nelson A.B."/>
            <person name="Fuks G."/>
            <person name="Kavchok S."/>
            <person name="Keizer G."/>
            <person name="Linton E."/>
            <person name="Llaca V."/>
            <person name="Song R."/>
            <person name="Tanyolac B."/>
            <person name="Young S."/>
            <person name="Ho-Il K."/>
            <person name="Hahn J.H."/>
            <person name="Sangsakoo G."/>
            <person name="Vanavichit A."/>
            <person name="de Mattos Luiz.A.T."/>
            <person name="Zimmer P.D."/>
            <person name="Malone G."/>
            <person name="Dellagostin O."/>
            <person name="de Oliveira A.C."/>
            <person name="Bevan M."/>
            <person name="Bancroft I."/>
            <person name="Minx P."/>
            <person name="Cordum H."/>
            <person name="Wilson R."/>
            <person name="Cheng Z."/>
            <person name="Jin W."/>
            <person name="Jiang J."/>
            <person name="Leong S.A."/>
            <person name="Iwama H."/>
            <person name="Gojobori T."/>
            <person name="Itoh T."/>
            <person name="Niimura Y."/>
            <person name="Fujii Y."/>
            <person name="Habara T."/>
            <person name="Sakai H."/>
            <person name="Sato Y."/>
            <person name="Wilson G."/>
            <person name="Kumar K."/>
            <person name="McCouch S."/>
            <person name="Juretic N."/>
            <person name="Hoen D."/>
            <person name="Wright S."/>
            <person name="Bruskiewich R."/>
            <person name="Bureau T."/>
            <person name="Miyao A."/>
            <person name="Hirochika H."/>
            <person name="Nishikawa T."/>
            <person name="Kadowaki K."/>
            <person name="Sugiura M."/>
            <person name="Burr B."/>
            <person name="Sasaki T."/>
        </authorList>
    </citation>
    <scope>NUCLEOTIDE SEQUENCE [LARGE SCALE GENOMIC DNA]</scope>
    <source>
        <strain evidence="3">cv. Nipponbare</strain>
    </source>
</reference>
<feature type="compositionally biased region" description="Basic residues" evidence="1">
    <location>
        <begin position="186"/>
        <end position="211"/>
    </location>
</feature>
<name>A0A0P0VB38_ORYSJ</name>
<evidence type="ECO:0000256" key="1">
    <source>
        <dbReference type="SAM" id="MobiDB-lite"/>
    </source>
</evidence>
<dbReference type="FunCoup" id="A0A0P0VB38">
    <property type="interactions" value="35"/>
</dbReference>
<proteinExistence type="predicted"/>
<gene>
    <name evidence="2" type="ordered locus">Os01g0875150</name>
    <name evidence="2" type="ORF">OSNPB_010875150</name>
</gene>
<dbReference type="EMBL" id="AP014957">
    <property type="protein sequence ID" value="BAS75494.1"/>
    <property type="molecule type" value="Genomic_DNA"/>
</dbReference>
<dbReference type="PaxDb" id="39947-A0A0P0VB38"/>
<dbReference type="Proteomes" id="UP000059680">
    <property type="component" value="Chromosome 1"/>
</dbReference>
<sequence length="248" mass="26984">AAKVGELLPALDNVVEEVVELADEAVGAGPEHVEPRLELVDLVLDAAVAVLALLLAGARRHGALHLLVRRLHGGARAPELVHPDAPPRRAGATVGVGLLRHPLLQHCDGRHEPAGVRGAIRGARPRCGGGAGDGAGGEDEEQQRAGVVQRVEQAAEAVEAAQPGVRGAQQQPLVELQRQRRDPRLRQRTVLLLRRHGLPPRRRDRPHHLHRSNPGEWREGKGPGASHPWRPQHKTRQRNTARRRQGRP</sequence>